<reference evidence="3 4" key="1">
    <citation type="submission" date="2014-09" db="EMBL/GenBank/DDBJ databases">
        <title>A draft genome sequence for Xanthomonas axonopodis pv. vasculorum NCPPB 900.</title>
        <authorList>
            <person name="Harrison J."/>
            <person name="Studholme D.J."/>
        </authorList>
    </citation>
    <scope>NUCLEOTIDE SEQUENCE [LARGE SCALE GENOMIC DNA]</scope>
    <source>
        <strain evidence="3 4">NCPPB 900</strain>
    </source>
</reference>
<proteinExistence type="inferred from homology"/>
<dbReference type="Gene3D" id="3.40.1620.10">
    <property type="entry name" value="YefM-like domain"/>
    <property type="match status" value="1"/>
</dbReference>
<sequence>MSRFQDLPELEKSPAADIKVKGWPSLMRKVRSHGAVVITNHNHPEAVVVDAEEYRRLVSEASAATASAARAQSLQALQAKFDAHLAAATEGAGLAKAIATPARRGRKVALGPSL</sequence>
<evidence type="ECO:0000313" key="3">
    <source>
        <dbReference type="EMBL" id="KGE52498.1"/>
    </source>
</evidence>
<gene>
    <name evidence="3" type="ORF">GW15_0208090</name>
</gene>
<dbReference type="Proteomes" id="UP000028012">
    <property type="component" value="Unassembled WGS sequence"/>
</dbReference>
<dbReference type="InterPro" id="IPR036165">
    <property type="entry name" value="YefM-like_sf"/>
</dbReference>
<dbReference type="RefSeq" id="WP_042822164.1">
    <property type="nucleotide sequence ID" value="NZ_CP053649.1"/>
</dbReference>
<name>A0A098Q0Y2_9XANT</name>
<dbReference type="eggNOG" id="COG2161">
    <property type="taxonomic scope" value="Bacteria"/>
</dbReference>
<organism evidence="3 4">
    <name type="scientific">Xanthomonas axonopodis pv. vasculorum</name>
    <dbReference type="NCBI Taxonomy" id="325777"/>
    <lineage>
        <taxon>Bacteria</taxon>
        <taxon>Pseudomonadati</taxon>
        <taxon>Pseudomonadota</taxon>
        <taxon>Gammaproteobacteria</taxon>
        <taxon>Lysobacterales</taxon>
        <taxon>Lysobacteraceae</taxon>
        <taxon>Xanthomonas</taxon>
    </lineage>
</organism>
<comment type="function">
    <text evidence="2">Antitoxin component of a type II toxin-antitoxin (TA) system.</text>
</comment>
<accession>A0A098Q0Y2</accession>
<dbReference type="AlphaFoldDB" id="A0A098Q0Y2"/>
<protein>
    <recommendedName>
        <fullName evidence="2">Antitoxin</fullName>
    </recommendedName>
</protein>
<dbReference type="EMBL" id="JPHD02000060">
    <property type="protein sequence ID" value="KGE52498.1"/>
    <property type="molecule type" value="Genomic_DNA"/>
</dbReference>
<dbReference type="InterPro" id="IPR006442">
    <property type="entry name" value="Antitoxin_Phd/YefM"/>
</dbReference>
<dbReference type="NCBIfam" id="TIGR01552">
    <property type="entry name" value="phd_fam"/>
    <property type="match status" value="1"/>
</dbReference>
<comment type="caution">
    <text evidence="3">The sequence shown here is derived from an EMBL/GenBank/DDBJ whole genome shotgun (WGS) entry which is preliminary data.</text>
</comment>
<evidence type="ECO:0000256" key="2">
    <source>
        <dbReference type="RuleBase" id="RU362080"/>
    </source>
</evidence>
<comment type="similarity">
    <text evidence="1 2">Belongs to the phD/YefM antitoxin family.</text>
</comment>
<evidence type="ECO:0000313" key="4">
    <source>
        <dbReference type="Proteomes" id="UP000028012"/>
    </source>
</evidence>
<dbReference type="HOGENOM" id="CLU_2132541_0_0_6"/>
<dbReference type="GeneID" id="58002923"/>
<dbReference type="Pfam" id="PF02604">
    <property type="entry name" value="PhdYeFM_antitox"/>
    <property type="match status" value="1"/>
</dbReference>
<evidence type="ECO:0000256" key="1">
    <source>
        <dbReference type="ARBA" id="ARBA00009981"/>
    </source>
</evidence>
<dbReference type="SUPFAM" id="SSF143120">
    <property type="entry name" value="YefM-like"/>
    <property type="match status" value="1"/>
</dbReference>
<dbReference type="STRING" id="325777.GW15_0208090"/>